<feature type="domain" description="Peptidase S12 Pab87-related C-terminal" evidence="3">
    <location>
        <begin position="420"/>
        <end position="498"/>
    </location>
</feature>
<dbReference type="InterPro" id="IPR050491">
    <property type="entry name" value="AmpC-like"/>
</dbReference>
<keyword evidence="5" id="KW-1185">Reference proteome</keyword>
<dbReference type="SUPFAM" id="SSF56601">
    <property type="entry name" value="beta-lactamase/transpeptidase-like"/>
    <property type="match status" value="1"/>
</dbReference>
<evidence type="ECO:0000313" key="4">
    <source>
        <dbReference type="EMBL" id="OFI34276.1"/>
    </source>
</evidence>
<keyword evidence="1" id="KW-0732">Signal</keyword>
<dbReference type="Pfam" id="PF11954">
    <property type="entry name" value="DUF3471"/>
    <property type="match status" value="1"/>
</dbReference>
<dbReference type="PANTHER" id="PTHR46825">
    <property type="entry name" value="D-ALANYL-D-ALANINE-CARBOXYPEPTIDASE/ENDOPEPTIDASE AMPH"/>
    <property type="match status" value="1"/>
</dbReference>
<dbReference type="InterPro" id="IPR001466">
    <property type="entry name" value="Beta-lactam-related"/>
</dbReference>
<evidence type="ECO:0000259" key="3">
    <source>
        <dbReference type="Pfam" id="PF11954"/>
    </source>
</evidence>
<dbReference type="Pfam" id="PF00144">
    <property type="entry name" value="Beta-lactamase"/>
    <property type="match status" value="1"/>
</dbReference>
<reference evidence="4 5" key="1">
    <citation type="submission" date="2016-09" db="EMBL/GenBank/DDBJ databases">
        <title>Alteromonas lipolytica, a new species isolated from sea water.</title>
        <authorList>
            <person name="Wu Y.-H."/>
            <person name="Cheng H."/>
            <person name="Xu X.-W."/>
        </authorList>
    </citation>
    <scope>NUCLEOTIDE SEQUENCE [LARGE SCALE GENOMIC DNA]</scope>
    <source>
        <strain evidence="4 5">JW12</strain>
    </source>
</reference>
<dbReference type="AlphaFoldDB" id="A0A1E8FET7"/>
<protein>
    <recommendedName>
        <fullName evidence="6">Serine hydrolase</fullName>
    </recommendedName>
</protein>
<gene>
    <name evidence="4" type="ORF">BFC17_20995</name>
</gene>
<comment type="caution">
    <text evidence="4">The sequence shown here is derived from an EMBL/GenBank/DDBJ whole genome shotgun (WGS) entry which is preliminary data.</text>
</comment>
<dbReference type="InterPro" id="IPR021860">
    <property type="entry name" value="Peptidase_S12_Pab87-rel_C"/>
</dbReference>
<dbReference type="Proteomes" id="UP000176037">
    <property type="component" value="Unassembled WGS sequence"/>
</dbReference>
<evidence type="ECO:0000313" key="5">
    <source>
        <dbReference type="Proteomes" id="UP000176037"/>
    </source>
</evidence>
<dbReference type="Gene3D" id="2.40.128.600">
    <property type="match status" value="1"/>
</dbReference>
<evidence type="ECO:0000256" key="1">
    <source>
        <dbReference type="SAM" id="SignalP"/>
    </source>
</evidence>
<dbReference type="Gene3D" id="3.40.710.10">
    <property type="entry name" value="DD-peptidase/beta-lactamase superfamily"/>
    <property type="match status" value="1"/>
</dbReference>
<proteinExistence type="predicted"/>
<evidence type="ECO:0008006" key="6">
    <source>
        <dbReference type="Google" id="ProtNLM"/>
    </source>
</evidence>
<feature type="signal peptide" evidence="1">
    <location>
        <begin position="1"/>
        <end position="17"/>
    </location>
</feature>
<organism evidence="4 5">
    <name type="scientific">Alteromonas lipolytica</name>
    <dbReference type="NCBI Taxonomy" id="1856405"/>
    <lineage>
        <taxon>Bacteria</taxon>
        <taxon>Pseudomonadati</taxon>
        <taxon>Pseudomonadota</taxon>
        <taxon>Gammaproteobacteria</taxon>
        <taxon>Alteromonadales</taxon>
        <taxon>Alteromonadaceae</taxon>
        <taxon>Alteromonas/Salinimonas group</taxon>
        <taxon>Alteromonas</taxon>
    </lineage>
</organism>
<dbReference type="InterPro" id="IPR012338">
    <property type="entry name" value="Beta-lactam/transpept-like"/>
</dbReference>
<feature type="domain" description="Beta-lactamase-related" evidence="2">
    <location>
        <begin position="29"/>
        <end position="363"/>
    </location>
</feature>
<dbReference type="EMBL" id="MJIC01000014">
    <property type="protein sequence ID" value="OFI34276.1"/>
    <property type="molecule type" value="Genomic_DNA"/>
</dbReference>
<dbReference type="STRING" id="1856405.BFC17_20995"/>
<name>A0A1E8FET7_9ALTE</name>
<evidence type="ECO:0000259" key="2">
    <source>
        <dbReference type="Pfam" id="PF00144"/>
    </source>
</evidence>
<feature type="chain" id="PRO_5009214108" description="Serine hydrolase" evidence="1">
    <location>
        <begin position="18"/>
        <end position="516"/>
    </location>
</feature>
<accession>A0A1E8FET7</accession>
<dbReference type="PANTHER" id="PTHR46825:SF15">
    <property type="entry name" value="BETA-LACTAMASE-RELATED DOMAIN-CONTAINING PROTEIN"/>
    <property type="match status" value="1"/>
</dbReference>
<sequence>MLAGVVLCCATACSASSAPSYQNTQNITQVAKQALAEFHTPGMGIGVIKDGKIVALEGVGKRNLALKQAVDENTYFRLASTSKAFTASALAIAIDEFDLSWQTKVTDILPEFQMQDPWVTREFTLLDLLAHRSGLSSGAGDSMLWPEPSGFSRQEIMHNLRYLTPVSSFRSEYAYSNLMFITAGEVVARLYNKPYATVIEEKIFTPLGMECFAGDLTDQALQNVAMSYGHNDSRGIYAIPRNAITGSELVSAAAGGIVCNASNMLKWLKMWLNDGKTEQGESLLSAEQIAFMQRAHTVLPVSQSDQDWDNTVLKSYGLGWRLSDVYGHKVISHTGTLSGYQAYVAMVPDLDLGVVLLNNGSNYGARSAVMQHILKAYIAPQENTDWVQTLKTYQAEREQRYLASSQAPQGTGEVILDPIAYAGDFADQWFGAMYIVSEEDTLRIRSAKMPTLTGTLEPFADHSFVIRWDNQNAASDAFIHFDVNTQRLVTGFSLYPFTDKEKGSHEYSDMYFNKAD</sequence>